<dbReference type="EMBL" id="JABVXQ010000004">
    <property type="protein sequence ID" value="KAF6114541.1"/>
    <property type="molecule type" value="Genomic_DNA"/>
</dbReference>
<evidence type="ECO:0000256" key="1">
    <source>
        <dbReference type="SAM" id="MobiDB-lite"/>
    </source>
</evidence>
<dbReference type="Proteomes" id="UP000664940">
    <property type="component" value="Unassembled WGS sequence"/>
</dbReference>
<organism evidence="3 4">
    <name type="scientific">Phyllostomus discolor</name>
    <name type="common">pale spear-nosed bat</name>
    <dbReference type="NCBI Taxonomy" id="89673"/>
    <lineage>
        <taxon>Eukaryota</taxon>
        <taxon>Metazoa</taxon>
        <taxon>Chordata</taxon>
        <taxon>Craniata</taxon>
        <taxon>Vertebrata</taxon>
        <taxon>Euteleostomi</taxon>
        <taxon>Mammalia</taxon>
        <taxon>Eutheria</taxon>
        <taxon>Laurasiatheria</taxon>
        <taxon>Chiroptera</taxon>
        <taxon>Yangochiroptera</taxon>
        <taxon>Phyllostomidae</taxon>
        <taxon>Phyllostominae</taxon>
        <taxon>Phyllostomus</taxon>
    </lineage>
</organism>
<sequence>MRGVQSHSRRKGQPSNPCKNRKDCESGSEQAGLYGDPSLVSHFPWDSTTCTQDILSLACFTWHNAVQSMLSRRVGAPSFFLLHSTPLSRHTLCPQIPMHSEARQSRRAAWFNTHEWQSLDWSEVFLPLLASSGITFHLTAWFFSFLAVFRQVPEPL</sequence>
<accession>A0A834ARG0</accession>
<protein>
    <submittedName>
        <fullName evidence="3">Uncharacterized protein</fullName>
    </submittedName>
</protein>
<reference evidence="3 4" key="1">
    <citation type="journal article" date="2020" name="Nature">
        <title>Six reference-quality genomes reveal evolution of bat adaptations.</title>
        <authorList>
            <person name="Jebb D."/>
            <person name="Huang Z."/>
            <person name="Pippel M."/>
            <person name="Hughes G.M."/>
            <person name="Lavrichenko K."/>
            <person name="Devanna P."/>
            <person name="Winkler S."/>
            <person name="Jermiin L.S."/>
            <person name="Skirmuntt E.C."/>
            <person name="Katzourakis A."/>
            <person name="Burkitt-Gray L."/>
            <person name="Ray D.A."/>
            <person name="Sullivan K.A.M."/>
            <person name="Roscito J.G."/>
            <person name="Kirilenko B.M."/>
            <person name="Davalos L.M."/>
            <person name="Corthals A.P."/>
            <person name="Power M.L."/>
            <person name="Jones G."/>
            <person name="Ransome R.D."/>
            <person name="Dechmann D.K.N."/>
            <person name="Locatelli A.G."/>
            <person name="Puechmaille S.J."/>
            <person name="Fedrigo O."/>
            <person name="Jarvis E.D."/>
            <person name="Hiller M."/>
            <person name="Vernes S.C."/>
            <person name="Myers E.W."/>
            <person name="Teeling E.C."/>
        </authorList>
    </citation>
    <scope>NUCLEOTIDE SEQUENCE [LARGE SCALE GENOMIC DNA]</scope>
    <source>
        <strain evidence="3">Bat1K_MPI-CBG_1</strain>
    </source>
</reference>
<name>A0A834ARG0_9CHIR</name>
<proteinExistence type="predicted"/>
<evidence type="ECO:0000313" key="3">
    <source>
        <dbReference type="EMBL" id="KAF6114541.1"/>
    </source>
</evidence>
<feature type="transmembrane region" description="Helical" evidence="2">
    <location>
        <begin position="124"/>
        <end position="149"/>
    </location>
</feature>
<comment type="caution">
    <text evidence="3">The sequence shown here is derived from an EMBL/GenBank/DDBJ whole genome shotgun (WGS) entry which is preliminary data.</text>
</comment>
<evidence type="ECO:0000256" key="2">
    <source>
        <dbReference type="SAM" id="Phobius"/>
    </source>
</evidence>
<feature type="region of interest" description="Disordered" evidence="1">
    <location>
        <begin position="1"/>
        <end position="26"/>
    </location>
</feature>
<keyword evidence="2" id="KW-0472">Membrane</keyword>
<evidence type="ECO:0000313" key="4">
    <source>
        <dbReference type="Proteomes" id="UP000664940"/>
    </source>
</evidence>
<dbReference type="AlphaFoldDB" id="A0A834ARG0"/>
<gene>
    <name evidence="3" type="ORF">HJG60_010518</name>
</gene>
<keyword evidence="2" id="KW-0812">Transmembrane</keyword>
<keyword evidence="2" id="KW-1133">Transmembrane helix</keyword>